<evidence type="ECO:0000313" key="2">
    <source>
        <dbReference type="Proteomes" id="UP000265618"/>
    </source>
</evidence>
<keyword evidence="2" id="KW-1185">Reference proteome</keyword>
<dbReference type="Proteomes" id="UP000265618">
    <property type="component" value="Unassembled WGS sequence"/>
</dbReference>
<comment type="caution">
    <text evidence="1">The sequence shown here is derived from an EMBL/GenBank/DDBJ whole genome shotgun (WGS) entry which is preliminary data.</text>
</comment>
<name>A0A391NSS5_9EUKA</name>
<proteinExistence type="predicted"/>
<gene>
    <name evidence="1" type="ORF">KIPB_014035</name>
</gene>
<dbReference type="EMBL" id="BDIP01006990">
    <property type="protein sequence ID" value="GCA64354.1"/>
    <property type="molecule type" value="Genomic_DNA"/>
</dbReference>
<protein>
    <submittedName>
        <fullName evidence="1">Uncharacterized protein</fullName>
    </submittedName>
</protein>
<evidence type="ECO:0000313" key="1">
    <source>
        <dbReference type="EMBL" id="GCA64354.1"/>
    </source>
</evidence>
<sequence length="109" mass="11543">MLSSVKNALVTSAAGLVTGSTLLGSLPRSYVSEGSAWSPELEAEPVIITDPEEIVDTALIDTLLAGTKDLATDVVEVERILAKAWDNALLKNVTACELKDEFVQGLTLE</sequence>
<organism evidence="1 2">
    <name type="scientific">Kipferlia bialata</name>
    <dbReference type="NCBI Taxonomy" id="797122"/>
    <lineage>
        <taxon>Eukaryota</taxon>
        <taxon>Metamonada</taxon>
        <taxon>Carpediemonas-like organisms</taxon>
        <taxon>Kipferlia</taxon>
    </lineage>
</organism>
<accession>A0A391NSS5</accession>
<reference evidence="1 2" key="1">
    <citation type="journal article" date="2018" name="PLoS ONE">
        <title>The draft genome of Kipferlia bialata reveals reductive genome evolution in fornicate parasites.</title>
        <authorList>
            <person name="Tanifuji G."/>
            <person name="Takabayashi S."/>
            <person name="Kume K."/>
            <person name="Takagi M."/>
            <person name="Nakayama T."/>
            <person name="Kamikawa R."/>
            <person name="Inagaki Y."/>
            <person name="Hashimoto T."/>
        </authorList>
    </citation>
    <scope>NUCLEOTIDE SEQUENCE [LARGE SCALE GENOMIC DNA]</scope>
    <source>
        <strain evidence="1">NY0173</strain>
    </source>
</reference>
<dbReference type="AlphaFoldDB" id="A0A391NSS5"/>
<feature type="non-terminal residue" evidence="1">
    <location>
        <position position="109"/>
    </location>
</feature>